<evidence type="ECO:0000256" key="1">
    <source>
        <dbReference type="ARBA" id="ARBA00022679"/>
    </source>
</evidence>
<dbReference type="InterPro" id="IPR000182">
    <property type="entry name" value="GNAT_dom"/>
</dbReference>
<dbReference type="PANTHER" id="PTHR43877">
    <property type="entry name" value="AMINOALKYLPHOSPHONATE N-ACETYLTRANSFERASE-RELATED-RELATED"/>
    <property type="match status" value="1"/>
</dbReference>
<name>A0A6J7EZR8_9ZZZZ</name>
<dbReference type="GO" id="GO:0008080">
    <property type="term" value="F:N-acetyltransferase activity"/>
    <property type="evidence" value="ECO:0007669"/>
    <property type="project" value="InterPro"/>
</dbReference>
<keyword evidence="2" id="KW-0012">Acyltransferase</keyword>
<accession>A0A6J7EZR8</accession>
<sequence length="159" mass="17534">MSPVGLRPMRWPDIAEVHRVEAEVFTVDPWTLEQFWSELAHDTRHYIVAVEGERIVGYAGAFVLPPDSDVQTIAVAERAQGQGIGALLLAALLDRAVAAGCRQMLLEVRSDGGAAIALYERFGFERISMRRDYYAPGVDALIMRKRPLSRPGTPSESAP</sequence>
<evidence type="ECO:0000259" key="3">
    <source>
        <dbReference type="PROSITE" id="PS51186"/>
    </source>
</evidence>
<protein>
    <submittedName>
        <fullName evidence="4">Unannotated protein</fullName>
    </submittedName>
</protein>
<evidence type="ECO:0000256" key="2">
    <source>
        <dbReference type="ARBA" id="ARBA00023315"/>
    </source>
</evidence>
<dbReference type="Pfam" id="PF00583">
    <property type="entry name" value="Acetyltransf_1"/>
    <property type="match status" value="1"/>
</dbReference>
<dbReference type="InterPro" id="IPR016181">
    <property type="entry name" value="Acyl_CoA_acyltransferase"/>
</dbReference>
<dbReference type="Gene3D" id="3.40.630.30">
    <property type="match status" value="1"/>
</dbReference>
<dbReference type="NCBIfam" id="TIGR01575">
    <property type="entry name" value="rimI"/>
    <property type="match status" value="1"/>
</dbReference>
<dbReference type="SUPFAM" id="SSF55729">
    <property type="entry name" value="Acyl-CoA N-acyltransferases (Nat)"/>
    <property type="match status" value="1"/>
</dbReference>
<organism evidence="4">
    <name type="scientific">freshwater metagenome</name>
    <dbReference type="NCBI Taxonomy" id="449393"/>
    <lineage>
        <taxon>unclassified sequences</taxon>
        <taxon>metagenomes</taxon>
        <taxon>ecological metagenomes</taxon>
    </lineage>
</organism>
<gene>
    <name evidence="4" type="ORF">UFOPK3402_01910</name>
</gene>
<dbReference type="AlphaFoldDB" id="A0A6J7EZR8"/>
<dbReference type="EMBL" id="CAFBLS010000313">
    <property type="protein sequence ID" value="CAB4886460.1"/>
    <property type="molecule type" value="Genomic_DNA"/>
</dbReference>
<dbReference type="InterPro" id="IPR050832">
    <property type="entry name" value="Bact_Acetyltransf"/>
</dbReference>
<proteinExistence type="predicted"/>
<keyword evidence="1" id="KW-0808">Transferase</keyword>
<dbReference type="InterPro" id="IPR006464">
    <property type="entry name" value="AcTrfase_RimI/Ard1"/>
</dbReference>
<reference evidence="4" key="1">
    <citation type="submission" date="2020-05" db="EMBL/GenBank/DDBJ databases">
        <authorList>
            <person name="Chiriac C."/>
            <person name="Salcher M."/>
            <person name="Ghai R."/>
            <person name="Kavagutti S V."/>
        </authorList>
    </citation>
    <scope>NUCLEOTIDE SEQUENCE</scope>
</reference>
<evidence type="ECO:0000313" key="4">
    <source>
        <dbReference type="EMBL" id="CAB4886460.1"/>
    </source>
</evidence>
<dbReference type="CDD" id="cd04301">
    <property type="entry name" value="NAT_SF"/>
    <property type="match status" value="1"/>
</dbReference>
<dbReference type="PROSITE" id="PS51186">
    <property type="entry name" value="GNAT"/>
    <property type="match status" value="1"/>
</dbReference>
<feature type="domain" description="N-acetyltransferase" evidence="3">
    <location>
        <begin position="4"/>
        <end position="148"/>
    </location>
</feature>